<evidence type="ECO:0000313" key="4">
    <source>
        <dbReference type="Proteomes" id="UP000559404"/>
    </source>
</evidence>
<reference evidence="3 4" key="2">
    <citation type="submission" date="2020-08" db="EMBL/GenBank/DDBJ databases">
        <title>Stappia taiwanensis sp. nov., isolated from a coastal thermal spring.</title>
        <authorList>
            <person name="Kampfer P."/>
        </authorList>
    </citation>
    <scope>NUCLEOTIDE SEQUENCE [LARGE SCALE GENOMIC DNA]</scope>
    <source>
        <strain evidence="3 4">DSM 23284</strain>
    </source>
</reference>
<accession>A0A838XQ55</accession>
<keyword evidence="4" id="KW-1185">Reference proteome</keyword>
<gene>
    <name evidence="3" type="ORF">H1W37_11805</name>
</gene>
<protein>
    <submittedName>
        <fullName evidence="3">Tetratricopeptide repeat protein</fullName>
    </submittedName>
</protein>
<dbReference type="EMBL" id="JACEON010000010">
    <property type="protein sequence ID" value="MBA4612342.1"/>
    <property type="molecule type" value="Genomic_DNA"/>
</dbReference>
<dbReference type="Pfam" id="PF13432">
    <property type="entry name" value="TPR_16"/>
    <property type="match status" value="1"/>
</dbReference>
<comment type="caution">
    <text evidence="3">The sequence shown here is derived from an EMBL/GenBank/DDBJ whole genome shotgun (WGS) entry which is preliminary data.</text>
</comment>
<name>A0A838XQ55_9HYPH</name>
<dbReference type="SUPFAM" id="SSF48452">
    <property type="entry name" value="TPR-like"/>
    <property type="match status" value="1"/>
</dbReference>
<keyword evidence="1" id="KW-0802">TPR repeat</keyword>
<feature type="repeat" description="TPR" evidence="1">
    <location>
        <begin position="165"/>
        <end position="198"/>
    </location>
</feature>
<organism evidence="3 4">
    <name type="scientific">Stappia taiwanensis</name>
    <dbReference type="NCBI Taxonomy" id="992267"/>
    <lineage>
        <taxon>Bacteria</taxon>
        <taxon>Pseudomonadati</taxon>
        <taxon>Pseudomonadota</taxon>
        <taxon>Alphaproteobacteria</taxon>
        <taxon>Hyphomicrobiales</taxon>
        <taxon>Stappiaceae</taxon>
        <taxon>Stappia</taxon>
    </lineage>
</organism>
<reference evidence="3 4" key="1">
    <citation type="submission" date="2020-07" db="EMBL/GenBank/DDBJ databases">
        <authorList>
            <person name="Li M."/>
        </authorList>
    </citation>
    <scope>NUCLEOTIDE SEQUENCE [LARGE SCALE GENOMIC DNA]</scope>
    <source>
        <strain evidence="3 4">DSM 23284</strain>
    </source>
</reference>
<feature type="compositionally biased region" description="Low complexity" evidence="2">
    <location>
        <begin position="25"/>
        <end position="41"/>
    </location>
</feature>
<feature type="region of interest" description="Disordered" evidence="2">
    <location>
        <begin position="1"/>
        <end position="52"/>
    </location>
</feature>
<dbReference type="InterPro" id="IPR019734">
    <property type="entry name" value="TPR_rpt"/>
</dbReference>
<dbReference type="SMART" id="SM00028">
    <property type="entry name" value="TPR"/>
    <property type="match status" value="3"/>
</dbReference>
<evidence type="ECO:0000313" key="3">
    <source>
        <dbReference type="EMBL" id="MBA4612342.1"/>
    </source>
</evidence>
<dbReference type="Gene3D" id="1.25.40.10">
    <property type="entry name" value="Tetratricopeptide repeat domain"/>
    <property type="match status" value="1"/>
</dbReference>
<dbReference type="InterPro" id="IPR011990">
    <property type="entry name" value="TPR-like_helical_dom_sf"/>
</dbReference>
<dbReference type="Proteomes" id="UP000559404">
    <property type="component" value="Unassembled WGS sequence"/>
</dbReference>
<dbReference type="AlphaFoldDB" id="A0A838XQ55"/>
<evidence type="ECO:0000256" key="2">
    <source>
        <dbReference type="SAM" id="MobiDB-lite"/>
    </source>
</evidence>
<sequence length="217" mass="23398">MAVEAWPAQAQADTPGVLPPEALPDDVVPPSVDDLDVPTTDAEPPDEPGPAIPTPLDTADELTALFARLADAGTAEKAKPVIARIQILWLHSGSATVDLLMARAGAAMKARDYALALDLMDMVVRLAPEFAEGWNRRATVLYLREDFGRSLVDIERVLALEPRHWGAMSGLGIILRRIGRERDALAAFEEVLRIHPASENARKAVKELGARTAGTET</sequence>
<proteinExistence type="predicted"/>
<evidence type="ECO:0000256" key="1">
    <source>
        <dbReference type="PROSITE-ProRule" id="PRU00339"/>
    </source>
</evidence>
<dbReference type="PROSITE" id="PS50005">
    <property type="entry name" value="TPR"/>
    <property type="match status" value="1"/>
</dbReference>